<dbReference type="EMBL" id="BK015164">
    <property type="protein sequence ID" value="DAD93665.1"/>
    <property type="molecule type" value="Genomic_DNA"/>
</dbReference>
<reference evidence="1" key="1">
    <citation type="journal article" date="2021" name="Proc. Natl. Acad. Sci. U.S.A.">
        <title>A Catalog of Tens of Thousands of Viruses from Human Metagenomes Reveals Hidden Associations with Chronic Diseases.</title>
        <authorList>
            <person name="Tisza M.J."/>
            <person name="Buck C.B."/>
        </authorList>
    </citation>
    <scope>NUCLEOTIDE SEQUENCE</scope>
    <source>
        <strain evidence="1">CtLmu1</strain>
    </source>
</reference>
<sequence>MNMERYTYEIAFTRLDGQLDGAQQFTDEAYARELLRIFDDPDCAEFYSRIQLTRHDRKTGADEILETLNF</sequence>
<proteinExistence type="predicted"/>
<accession>A0A8S5NG78</accession>
<protein>
    <submittedName>
        <fullName evidence="1">Uncharacterized protein</fullName>
    </submittedName>
</protein>
<name>A0A8S5NG78_9CAUD</name>
<organism evidence="1">
    <name type="scientific">Siphoviridae sp. ctLmu1</name>
    <dbReference type="NCBI Taxonomy" id="2826253"/>
    <lineage>
        <taxon>Viruses</taxon>
        <taxon>Duplodnaviria</taxon>
        <taxon>Heunggongvirae</taxon>
        <taxon>Uroviricota</taxon>
        <taxon>Caudoviricetes</taxon>
    </lineage>
</organism>
<evidence type="ECO:0000313" key="1">
    <source>
        <dbReference type="EMBL" id="DAD93665.1"/>
    </source>
</evidence>